<keyword evidence="1" id="KW-0812">Transmembrane</keyword>
<feature type="transmembrane region" description="Helical" evidence="1">
    <location>
        <begin position="80"/>
        <end position="105"/>
    </location>
</feature>
<accession>A0A8C0HBB2</accession>
<evidence type="ECO:0000313" key="3">
    <source>
        <dbReference type="Proteomes" id="UP000694404"/>
    </source>
</evidence>
<protein>
    <submittedName>
        <fullName evidence="2">Uncharacterized protein</fullName>
    </submittedName>
</protein>
<dbReference type="Ensembl" id="ENSCABT00000022433.1">
    <property type="protein sequence ID" value="ENSCABP00000020475.1"/>
    <property type="gene ID" value="ENSCABG00000015089.1"/>
</dbReference>
<name>A0A8C0HBB2_CHEAB</name>
<evidence type="ECO:0000313" key="2">
    <source>
        <dbReference type="Ensembl" id="ENSCABP00000020475.1"/>
    </source>
</evidence>
<dbReference type="Proteomes" id="UP000694404">
    <property type="component" value="Unplaced"/>
</dbReference>
<proteinExistence type="predicted"/>
<keyword evidence="1" id="KW-1133">Transmembrane helix</keyword>
<organism evidence="2 3">
    <name type="scientific">Chelonoidis abingdonii</name>
    <name type="common">Abingdon island giant tortoise</name>
    <name type="synonym">Testudo abingdonii</name>
    <dbReference type="NCBI Taxonomy" id="106734"/>
    <lineage>
        <taxon>Eukaryota</taxon>
        <taxon>Metazoa</taxon>
        <taxon>Chordata</taxon>
        <taxon>Craniata</taxon>
        <taxon>Vertebrata</taxon>
        <taxon>Euteleostomi</taxon>
        <taxon>Archelosauria</taxon>
        <taxon>Testudinata</taxon>
        <taxon>Testudines</taxon>
        <taxon>Cryptodira</taxon>
        <taxon>Durocryptodira</taxon>
        <taxon>Testudinoidea</taxon>
        <taxon>Testudinidae</taxon>
        <taxon>Chelonoidis</taxon>
    </lineage>
</organism>
<evidence type="ECO:0000256" key="1">
    <source>
        <dbReference type="SAM" id="Phobius"/>
    </source>
</evidence>
<dbReference type="AlphaFoldDB" id="A0A8C0HBB2"/>
<sequence length="107" mass="12240">MLTLQQANGLKANVFIHGCSNRRELIFRGAEHPQLPWTQMIPLHNFFLLPDPDATSPESSHSEVAYIIICHIMQRNFCKFFSLCALCCCVFLSYITGMLSFPAYVRK</sequence>
<keyword evidence="1" id="KW-0472">Membrane</keyword>
<reference evidence="2" key="1">
    <citation type="submission" date="2025-08" db="UniProtKB">
        <authorList>
            <consortium name="Ensembl"/>
        </authorList>
    </citation>
    <scope>IDENTIFICATION</scope>
</reference>
<reference evidence="2" key="2">
    <citation type="submission" date="2025-09" db="UniProtKB">
        <authorList>
            <consortium name="Ensembl"/>
        </authorList>
    </citation>
    <scope>IDENTIFICATION</scope>
</reference>
<keyword evidence="3" id="KW-1185">Reference proteome</keyword>